<name>G8XZF3_PICSO</name>
<evidence type="ECO:0000256" key="1">
    <source>
        <dbReference type="ARBA" id="ARBA00004726"/>
    </source>
</evidence>
<keyword evidence="7" id="KW-0547">Nucleotide-binding</keyword>
<keyword evidence="6" id="KW-0548">Nucleotidyltransferase</keyword>
<dbReference type="Gene3D" id="3.40.50.620">
    <property type="entry name" value="HUPs"/>
    <property type="match status" value="1"/>
</dbReference>
<dbReference type="CDD" id="cd23948">
    <property type="entry name" value="FAD_synthase"/>
    <property type="match status" value="1"/>
</dbReference>
<keyword evidence="3" id="KW-0285">Flavoprotein</keyword>
<dbReference type="InterPro" id="IPR014729">
    <property type="entry name" value="Rossmann-like_a/b/a_fold"/>
</dbReference>
<accession>G8XZF3</accession>
<dbReference type="AlphaFoldDB" id="G8XZF3"/>
<dbReference type="Proteomes" id="UP000005222">
    <property type="component" value="Chromosome N"/>
</dbReference>
<evidence type="ECO:0000259" key="13">
    <source>
        <dbReference type="Pfam" id="PF01507"/>
    </source>
</evidence>
<sequence>MVDANEELQHRFLVRCKEAYELVQGFLNDTLPWGLVPKTKSGYHYNDKKRDGVKKKVTESITNIEQSIRNHGLEEIAISYNGGKDCLVMLILILASIHKRIIREDSSKNVIPLDYKLDSIYINSEDPFPELSSFITKSTGYYHLNPIIIKATLREGFEKYLKHNPKIKAIVVGIRRSDPYGKRLASEQMTDHKWPRFLRIHPILEWTYTEIWDFLIGCNLDYCSMYDLGYTSLGGVHTTIPNPCLKKPDVDEYYPAYMLEHDADEKERLGRITSN</sequence>
<dbReference type="Pfam" id="PF01507">
    <property type="entry name" value="PAPS_reduct"/>
    <property type="match status" value="2"/>
</dbReference>
<organism evidence="14 15">
    <name type="scientific">Pichia sorbitophila (strain ATCC MYA-4447 / BCRC 22081 / CBS 7064 / NBRC 10061 / NRRL Y-12695)</name>
    <name type="common">Hybrid yeast</name>
    <dbReference type="NCBI Taxonomy" id="559304"/>
    <lineage>
        <taxon>Eukaryota</taxon>
        <taxon>Fungi</taxon>
        <taxon>Dikarya</taxon>
        <taxon>Ascomycota</taxon>
        <taxon>Saccharomycotina</taxon>
        <taxon>Pichiomycetes</taxon>
        <taxon>Debaryomycetaceae</taxon>
        <taxon>Millerozyma</taxon>
    </lineage>
</organism>
<evidence type="ECO:0000256" key="11">
    <source>
        <dbReference type="ARBA" id="ARBA00031871"/>
    </source>
</evidence>
<keyword evidence="5" id="KW-0808">Transferase</keyword>
<dbReference type="eggNOG" id="KOG2644">
    <property type="taxonomic scope" value="Eukaryota"/>
</dbReference>
<dbReference type="SUPFAM" id="SSF52402">
    <property type="entry name" value="Adenine nucleotide alpha hydrolases-like"/>
    <property type="match status" value="1"/>
</dbReference>
<dbReference type="OMA" id="LPYCCLY"/>
<evidence type="ECO:0000313" key="14">
    <source>
        <dbReference type="EMBL" id="CCE87062.1"/>
    </source>
</evidence>
<evidence type="ECO:0000313" key="15">
    <source>
        <dbReference type="Proteomes" id="UP000005222"/>
    </source>
</evidence>
<dbReference type="InParanoid" id="G8XZF3"/>
<dbReference type="GO" id="GO:0006747">
    <property type="term" value="P:FAD biosynthetic process"/>
    <property type="evidence" value="ECO:0007669"/>
    <property type="project" value="TreeGrafter"/>
</dbReference>
<dbReference type="FunCoup" id="G8XZF3">
    <property type="interactions" value="267"/>
</dbReference>
<evidence type="ECO:0000256" key="5">
    <source>
        <dbReference type="ARBA" id="ARBA00022679"/>
    </source>
</evidence>
<feature type="domain" description="Phosphoadenosine phosphosulphate reductase" evidence="13">
    <location>
        <begin position="158"/>
        <end position="240"/>
    </location>
</feature>
<dbReference type="HOGENOM" id="CLU_056971_3_0_1"/>
<evidence type="ECO:0000256" key="10">
    <source>
        <dbReference type="ARBA" id="ARBA00031145"/>
    </source>
</evidence>
<evidence type="ECO:0000256" key="4">
    <source>
        <dbReference type="ARBA" id="ARBA00022643"/>
    </source>
</evidence>
<evidence type="ECO:0000256" key="12">
    <source>
        <dbReference type="ARBA" id="ARBA00049494"/>
    </source>
</evidence>
<gene>
    <name evidence="14" type="primary">Piso0_005599</name>
    <name evidence="14" type="ORF">GNLVRS01_PISO0N18449g</name>
</gene>
<evidence type="ECO:0000256" key="2">
    <source>
        <dbReference type="ARBA" id="ARBA00012393"/>
    </source>
</evidence>
<comment type="pathway">
    <text evidence="1">Cofactor biosynthesis; FAD biosynthesis; FAD from FMN: step 1/1.</text>
</comment>
<dbReference type="STRING" id="559304.G8XZF3"/>
<dbReference type="PANTHER" id="PTHR23293">
    <property type="entry name" value="FAD SYNTHETASE-RELATED FMN ADENYLYLTRANSFERASE"/>
    <property type="match status" value="1"/>
</dbReference>
<protein>
    <recommendedName>
        <fullName evidence="2">FAD synthase</fullName>
        <ecNumber evidence="2">2.7.7.2</ecNumber>
    </recommendedName>
    <alternativeName>
        <fullName evidence="10">FAD pyrophosphorylase</fullName>
    </alternativeName>
    <alternativeName>
        <fullName evidence="11">FMN adenylyltransferase</fullName>
    </alternativeName>
</protein>
<evidence type="ECO:0000256" key="9">
    <source>
        <dbReference type="ARBA" id="ARBA00022840"/>
    </source>
</evidence>
<evidence type="ECO:0000256" key="3">
    <source>
        <dbReference type="ARBA" id="ARBA00022630"/>
    </source>
</evidence>
<dbReference type="PANTHER" id="PTHR23293:SF9">
    <property type="entry name" value="FAD SYNTHASE"/>
    <property type="match status" value="1"/>
</dbReference>
<comment type="catalytic activity">
    <reaction evidence="12">
        <text>FMN + ATP + H(+) = FAD + diphosphate</text>
        <dbReference type="Rhea" id="RHEA:17237"/>
        <dbReference type="ChEBI" id="CHEBI:15378"/>
        <dbReference type="ChEBI" id="CHEBI:30616"/>
        <dbReference type="ChEBI" id="CHEBI:33019"/>
        <dbReference type="ChEBI" id="CHEBI:57692"/>
        <dbReference type="ChEBI" id="CHEBI:58210"/>
        <dbReference type="EC" id="2.7.7.2"/>
    </reaction>
</comment>
<keyword evidence="9" id="KW-0067">ATP-binding</keyword>
<dbReference type="GO" id="GO:0003919">
    <property type="term" value="F:FMN adenylyltransferase activity"/>
    <property type="evidence" value="ECO:0007669"/>
    <property type="project" value="UniProtKB-EC"/>
</dbReference>
<dbReference type="GO" id="GO:0005524">
    <property type="term" value="F:ATP binding"/>
    <property type="evidence" value="ECO:0007669"/>
    <property type="project" value="UniProtKB-KW"/>
</dbReference>
<evidence type="ECO:0000256" key="7">
    <source>
        <dbReference type="ARBA" id="ARBA00022741"/>
    </source>
</evidence>
<keyword evidence="8" id="KW-0274">FAD</keyword>
<dbReference type="OrthoDB" id="270728at2759"/>
<dbReference type="EC" id="2.7.7.2" evidence="2"/>
<keyword evidence="15" id="KW-1185">Reference proteome</keyword>
<evidence type="ECO:0000256" key="8">
    <source>
        <dbReference type="ARBA" id="ARBA00022827"/>
    </source>
</evidence>
<proteinExistence type="predicted"/>
<dbReference type="InterPro" id="IPR002500">
    <property type="entry name" value="PAPS_reduct_dom"/>
</dbReference>
<dbReference type="FunFam" id="3.40.50.620:FF:000187">
    <property type="entry name" value="Probable FAD synthetase"/>
    <property type="match status" value="1"/>
</dbReference>
<evidence type="ECO:0000256" key="6">
    <source>
        <dbReference type="ARBA" id="ARBA00022695"/>
    </source>
</evidence>
<dbReference type="EMBL" id="FO082046">
    <property type="protein sequence ID" value="CCE87062.1"/>
    <property type="molecule type" value="Genomic_DNA"/>
</dbReference>
<feature type="domain" description="Phosphoadenosine phosphosulphate reductase" evidence="13">
    <location>
        <begin position="76"/>
        <end position="152"/>
    </location>
</feature>
<reference evidence="14 15" key="1">
    <citation type="journal article" date="2012" name="G3 (Bethesda)">
        <title>Pichia sorbitophila, an interspecies yeast hybrid reveals early steps of genome resolution following polyploidization.</title>
        <authorList>
            <person name="Leh Louis V."/>
            <person name="Despons L."/>
            <person name="Friedrich A."/>
            <person name="Martin T."/>
            <person name="Durrens P."/>
            <person name="Casaregola S."/>
            <person name="Neuveglise C."/>
            <person name="Fairhead C."/>
            <person name="Marck C."/>
            <person name="Cruz J.A."/>
            <person name="Straub M.L."/>
            <person name="Kugler V."/>
            <person name="Sacerdot C."/>
            <person name="Uzunov Z."/>
            <person name="Thierry A."/>
            <person name="Weiss S."/>
            <person name="Bleykasten C."/>
            <person name="De Montigny J."/>
            <person name="Jacques N."/>
            <person name="Jung P."/>
            <person name="Lemaire M."/>
            <person name="Mallet S."/>
            <person name="Morel G."/>
            <person name="Richard G.F."/>
            <person name="Sarkar A."/>
            <person name="Savel G."/>
            <person name="Schacherer J."/>
            <person name="Seret M.L."/>
            <person name="Talla E."/>
            <person name="Samson G."/>
            <person name="Jubin C."/>
            <person name="Poulain J."/>
            <person name="Vacherie B."/>
            <person name="Barbe V."/>
            <person name="Pelletier E."/>
            <person name="Sherman D.J."/>
            <person name="Westhof E."/>
            <person name="Weissenbach J."/>
            <person name="Baret P.V."/>
            <person name="Wincker P."/>
            <person name="Gaillardin C."/>
            <person name="Dujon B."/>
            <person name="Souciet J.L."/>
        </authorList>
    </citation>
    <scope>NUCLEOTIDE SEQUENCE [LARGE SCALE GENOMIC DNA]</scope>
    <source>
        <strain evidence="15">ATCC MYA-4447 / BCRC 22081 / CBS 7064 / NBRC 10061 / NRRL Y-12695</strain>
    </source>
</reference>
<keyword evidence="4" id="KW-0288">FMN</keyword>